<gene>
    <name evidence="1" type="ORF">ADK37_23340</name>
</gene>
<protein>
    <submittedName>
        <fullName evidence="1">Uncharacterized protein</fullName>
    </submittedName>
</protein>
<reference evidence="2" key="1">
    <citation type="submission" date="2015-07" db="EMBL/GenBank/DDBJ databases">
        <authorList>
            <person name="Ju K.-S."/>
            <person name="Doroghazi J.R."/>
            <person name="Metcalf W.W."/>
        </authorList>
    </citation>
    <scope>NUCLEOTIDE SEQUENCE [LARGE SCALE GENOMIC DNA]</scope>
    <source>
        <strain evidence="2">NRRL 2290</strain>
    </source>
</reference>
<accession>A0A0L8L5G8</accession>
<evidence type="ECO:0000313" key="1">
    <source>
        <dbReference type="EMBL" id="KOG33316.1"/>
    </source>
</evidence>
<dbReference type="PATRIC" id="fig|67356.5.peg.4975"/>
<name>A0A0L8L5G8_9ACTN</name>
<dbReference type="RefSeq" id="WP_053192033.1">
    <property type="nucleotide sequence ID" value="NZ_KQ948990.1"/>
</dbReference>
<organism evidence="1 2">
    <name type="scientific">Streptomyces resistomycificus</name>
    <dbReference type="NCBI Taxonomy" id="67356"/>
    <lineage>
        <taxon>Bacteria</taxon>
        <taxon>Bacillati</taxon>
        <taxon>Actinomycetota</taxon>
        <taxon>Actinomycetes</taxon>
        <taxon>Kitasatosporales</taxon>
        <taxon>Streptomycetaceae</taxon>
        <taxon>Streptomyces</taxon>
        <taxon>Streptomyces aurantiacus group</taxon>
    </lineage>
</organism>
<dbReference type="EMBL" id="LGUS01000174">
    <property type="protein sequence ID" value="KOG33316.1"/>
    <property type="molecule type" value="Genomic_DNA"/>
</dbReference>
<sequence>MTTTTPLLPPPSPALTVHQTAAHIRTIAEAALADLDHDDFWSCYDRATAWRDGFENGMGGVCSQLAGLFTPELAIAFADWLDTVASHNARYGTPLPDFALTAVRVLRPVT</sequence>
<dbReference type="AlphaFoldDB" id="A0A0L8L5G8"/>
<evidence type="ECO:0000313" key="2">
    <source>
        <dbReference type="Proteomes" id="UP000037251"/>
    </source>
</evidence>
<dbReference type="STRING" id="67356.AQJ84_11275"/>
<dbReference type="OrthoDB" id="4329178at2"/>
<dbReference type="Proteomes" id="UP000037251">
    <property type="component" value="Unassembled WGS sequence"/>
</dbReference>
<comment type="caution">
    <text evidence="1">The sequence shown here is derived from an EMBL/GenBank/DDBJ whole genome shotgun (WGS) entry which is preliminary data.</text>
</comment>
<dbReference type="eggNOG" id="ENOG50328JI">
    <property type="taxonomic scope" value="Bacteria"/>
</dbReference>
<proteinExistence type="predicted"/>
<keyword evidence="2" id="KW-1185">Reference proteome</keyword>